<gene>
    <name evidence="6" type="primary">hldD</name>
    <name evidence="6" type="ORF">BNGNOALE_00032</name>
</gene>
<comment type="cofactor">
    <cofactor evidence="1">
        <name>NAD(+)</name>
        <dbReference type="ChEBI" id="CHEBI:57540"/>
    </cofactor>
</comment>
<dbReference type="GO" id="GO:0005737">
    <property type="term" value="C:cytoplasm"/>
    <property type="evidence" value="ECO:0007669"/>
    <property type="project" value="TreeGrafter"/>
</dbReference>
<keyword evidence="2" id="KW-0210">Decarboxylase</keyword>
<accession>A0A7G9Z571</accession>
<evidence type="ECO:0000256" key="2">
    <source>
        <dbReference type="ARBA" id="ARBA00022793"/>
    </source>
</evidence>
<dbReference type="GO" id="GO:0008712">
    <property type="term" value="F:ADP-glyceromanno-heptose 6-epimerase activity"/>
    <property type="evidence" value="ECO:0007669"/>
    <property type="project" value="UniProtKB-EC"/>
</dbReference>
<organism evidence="6">
    <name type="scientific">Candidatus Methanophaga sp. ANME-1 ERB7</name>
    <dbReference type="NCBI Taxonomy" id="2759913"/>
    <lineage>
        <taxon>Archaea</taxon>
        <taxon>Methanobacteriati</taxon>
        <taxon>Methanobacteriota</taxon>
        <taxon>Stenosarchaea group</taxon>
        <taxon>Methanomicrobia</taxon>
        <taxon>Candidatus Methanophagales</taxon>
        <taxon>Candidatus Methanophagaceae</taxon>
        <taxon>Candidatus Methanophaga</taxon>
    </lineage>
</organism>
<evidence type="ECO:0000256" key="3">
    <source>
        <dbReference type="ARBA" id="ARBA00023027"/>
    </source>
</evidence>
<keyword evidence="6" id="KW-0413">Isomerase</keyword>
<evidence type="ECO:0000259" key="5">
    <source>
        <dbReference type="Pfam" id="PF01370"/>
    </source>
</evidence>
<dbReference type="InterPro" id="IPR001509">
    <property type="entry name" value="Epimerase_deHydtase"/>
</dbReference>
<dbReference type="InterPro" id="IPR044516">
    <property type="entry name" value="UXS-like"/>
</dbReference>
<dbReference type="GO" id="GO:0042732">
    <property type="term" value="P:D-xylose metabolic process"/>
    <property type="evidence" value="ECO:0007669"/>
    <property type="project" value="InterPro"/>
</dbReference>
<dbReference type="SUPFAM" id="SSF51735">
    <property type="entry name" value="NAD(P)-binding Rossmann-fold domains"/>
    <property type="match status" value="1"/>
</dbReference>
<dbReference type="EC" id="5.1.3.20" evidence="6"/>
<feature type="domain" description="NAD-dependent epimerase/dehydratase" evidence="5">
    <location>
        <begin position="3"/>
        <end position="61"/>
    </location>
</feature>
<dbReference type="AlphaFoldDB" id="A0A7G9Z571"/>
<dbReference type="Pfam" id="PF01370">
    <property type="entry name" value="Epimerase"/>
    <property type="match status" value="1"/>
</dbReference>
<proteinExistence type="predicted"/>
<dbReference type="InterPro" id="IPR036291">
    <property type="entry name" value="NAD(P)-bd_dom_sf"/>
</dbReference>
<protein>
    <submittedName>
        <fullName evidence="6">ADP-L-glycero-D-manno-heptose-6-epimerase</fullName>
        <ecNumber evidence="6">5.1.3.20</ecNumber>
    </submittedName>
</protein>
<reference evidence="6" key="1">
    <citation type="submission" date="2020-06" db="EMBL/GenBank/DDBJ databases">
        <title>Unique genomic features of the anaerobic methanotrophic archaea.</title>
        <authorList>
            <person name="Chadwick G.L."/>
            <person name="Skennerton C.T."/>
            <person name="Laso-Perez R."/>
            <person name="Leu A.O."/>
            <person name="Speth D.R."/>
            <person name="Yu H."/>
            <person name="Morgan-Lang C."/>
            <person name="Hatzenpichler R."/>
            <person name="Goudeau D."/>
            <person name="Malmstrom R."/>
            <person name="Brazelton W.J."/>
            <person name="Woyke T."/>
            <person name="Hallam S.J."/>
            <person name="Tyson G.W."/>
            <person name="Wegener G."/>
            <person name="Boetius A."/>
            <person name="Orphan V."/>
        </authorList>
    </citation>
    <scope>NUCLEOTIDE SEQUENCE</scope>
</reference>
<dbReference type="EMBL" id="MT631613">
    <property type="protein sequence ID" value="QNO55405.1"/>
    <property type="molecule type" value="Genomic_DNA"/>
</dbReference>
<dbReference type="Gene3D" id="3.40.50.720">
    <property type="entry name" value="NAD(P)-binding Rossmann-like Domain"/>
    <property type="match status" value="1"/>
</dbReference>
<evidence type="ECO:0000256" key="4">
    <source>
        <dbReference type="ARBA" id="ARBA00023239"/>
    </source>
</evidence>
<dbReference type="PANTHER" id="PTHR43078:SF6">
    <property type="entry name" value="UDP-GLUCURONIC ACID DECARBOXYLASE 1"/>
    <property type="match status" value="1"/>
</dbReference>
<evidence type="ECO:0000313" key="6">
    <source>
        <dbReference type="EMBL" id="QNO55405.1"/>
    </source>
</evidence>
<name>A0A7G9Z571_9EURY</name>
<keyword evidence="4" id="KW-0456">Lyase</keyword>
<keyword evidence="3" id="KW-0520">NAD</keyword>
<evidence type="ECO:0000256" key="1">
    <source>
        <dbReference type="ARBA" id="ARBA00001911"/>
    </source>
</evidence>
<sequence length="66" mass="7197">MKIIVTGGAGFIGSHVVDRLLDAGHEVLVLDNLSSGNEGFINPHIGKENFRFHKLDLLHSDITALF</sequence>
<dbReference type="GO" id="GO:0048040">
    <property type="term" value="F:UDP-glucuronate decarboxylase activity"/>
    <property type="evidence" value="ECO:0007669"/>
    <property type="project" value="TreeGrafter"/>
</dbReference>
<dbReference type="PANTHER" id="PTHR43078">
    <property type="entry name" value="UDP-GLUCURONIC ACID DECARBOXYLASE-RELATED"/>
    <property type="match status" value="1"/>
</dbReference>
<dbReference type="GO" id="GO:0070403">
    <property type="term" value="F:NAD+ binding"/>
    <property type="evidence" value="ECO:0007669"/>
    <property type="project" value="InterPro"/>
</dbReference>